<dbReference type="Proteomes" id="UP000001219">
    <property type="component" value="Chromosome"/>
</dbReference>
<dbReference type="AlphaFoldDB" id="D0L465"/>
<feature type="transmembrane region" description="Helical" evidence="2">
    <location>
        <begin position="617"/>
        <end position="640"/>
    </location>
</feature>
<sequence length="649" mass="67218">MQPRRPSRFGRVLAVILIGVFGVVPLIIPMGAEATAAPGDPPGPLSLRDIGSSSTLAFPGQQGAVSVSLPVPQNLAPTEIRGSAQLPAFVTGGNVDVVQGDRLISRNPIPTAPGAPITLSLRGVRVDRNAVDIVLRSYLRAEGFCQFDPDNAFRIVNASVTYTGREARPSSVADFLPPILQKLTIYVPDDVSQAEGASAVNLAAAVVANYGTTPVEVVTESLPRASLTPTTTPGSLERQIVVSTSAPAGLTLRDGPGWPYLVIGGSSDELLAQTQFLGTDLSRIAMTSSAVAGPLHTAPQLAPPVQTLADLGVNDQLVTSSAWPTVSFGIDQTRLGRPSHNLRLQVKGSYSYGSDTGGQLSVRVGNRTIDSWAADSSGAYDRWVDVPHDVVGRFTEVSIVYTRAQVGEQCGAGTRASLSLDSSGEVTSDAADPPTPAGFGSLPQALMPRTRLAWTRGDVADVTRAVAIITGLQRMSSVALGVDVVSMSDAMSAEAPAILIAADGTGLGDLKLPVTADGSTVTVTNTGGEESQVTMTLALRYGTLQVVREDDRTVLVATSTADTADLDAILAWLGDDPDRWPGLSGDAVLQVAGKEPVFVSSDAVVPPASSTDSGWSVLQAAGVAFGAAVAAIAVAVLVVVSGRRRPRRE</sequence>
<dbReference type="eggNOG" id="ENOG5033823">
    <property type="taxonomic scope" value="Bacteria"/>
</dbReference>
<keyword evidence="4" id="KW-1185">Reference proteome</keyword>
<keyword evidence="2" id="KW-1133">Transmembrane helix</keyword>
<feature type="region of interest" description="Disordered" evidence="1">
    <location>
        <begin position="417"/>
        <end position="442"/>
    </location>
</feature>
<reference evidence="3 4" key="2">
    <citation type="journal article" date="2010" name="Stand. Genomic Sci.">
        <title>Complete genome sequence of Gordonia bronchialis type strain (3410).</title>
        <authorList>
            <person name="Ivanova N."/>
            <person name="Sikorski J."/>
            <person name="Jando M."/>
            <person name="Lapidus A."/>
            <person name="Nolan M."/>
            <person name="Lucas S."/>
            <person name="Del Rio T.G."/>
            <person name="Tice H."/>
            <person name="Copeland A."/>
            <person name="Cheng J.F."/>
            <person name="Chen F."/>
            <person name="Bruce D."/>
            <person name="Goodwin L."/>
            <person name="Pitluck S."/>
            <person name="Mavromatis K."/>
            <person name="Ovchinnikova G."/>
            <person name="Pati A."/>
            <person name="Chen A."/>
            <person name="Palaniappan K."/>
            <person name="Land M."/>
            <person name="Hauser L."/>
            <person name="Chang Y.J."/>
            <person name="Jeffries C.D."/>
            <person name="Chain P."/>
            <person name="Saunders E."/>
            <person name="Han C."/>
            <person name="Detter J.C."/>
            <person name="Brettin T."/>
            <person name="Rohde M."/>
            <person name="Goker M."/>
            <person name="Bristow J."/>
            <person name="Eisen J.A."/>
            <person name="Markowitz V."/>
            <person name="Hugenholtz P."/>
            <person name="Klenk H.P."/>
            <person name="Kyrpides N.C."/>
        </authorList>
    </citation>
    <scope>NUCLEOTIDE SEQUENCE [LARGE SCALE GENOMIC DNA]</scope>
    <source>
        <strain evidence="4">ATCC 25592 / DSM 43247 / BCRC 13721 / JCM 3198 / KCTC 3076 / NBRC 16047 / NCTC 10667</strain>
    </source>
</reference>
<feature type="transmembrane region" description="Helical" evidence="2">
    <location>
        <begin position="12"/>
        <end position="32"/>
    </location>
</feature>
<dbReference type="RefSeq" id="WP_012832868.1">
    <property type="nucleotide sequence ID" value="NC_013441.1"/>
</dbReference>
<feature type="compositionally biased region" description="Polar residues" evidence="1">
    <location>
        <begin position="417"/>
        <end position="426"/>
    </location>
</feature>
<keyword evidence="2" id="KW-0472">Membrane</keyword>
<accession>D0L465</accession>
<proteinExistence type="predicted"/>
<reference evidence="4" key="1">
    <citation type="submission" date="2009-10" db="EMBL/GenBank/DDBJ databases">
        <title>The complete chromosome of Gordonia bronchialis DSM 43247.</title>
        <authorList>
            <consortium name="US DOE Joint Genome Institute (JGI-PGF)"/>
            <person name="Lucas S."/>
            <person name="Copeland A."/>
            <person name="Lapidus A."/>
            <person name="Glavina del Rio T."/>
            <person name="Dalin E."/>
            <person name="Tice H."/>
            <person name="Bruce D."/>
            <person name="Goodwin L."/>
            <person name="Pitluck S."/>
            <person name="Kyrpides N."/>
            <person name="Mavromatis K."/>
            <person name="Ivanova N."/>
            <person name="Ovchinnikova G."/>
            <person name="Saunders E."/>
            <person name="Brettin T."/>
            <person name="Detter J.C."/>
            <person name="Han C."/>
            <person name="Larimer F."/>
            <person name="Land M."/>
            <person name="Hauser L."/>
            <person name="Markowitz V."/>
            <person name="Cheng J.-F."/>
            <person name="Hugenholtz P."/>
            <person name="Woyke T."/>
            <person name="Wu D."/>
            <person name="Jando M."/>
            <person name="Schneider S."/>
            <person name="Goeker M."/>
            <person name="Klenk H.-P."/>
            <person name="Eisen J.A."/>
        </authorList>
    </citation>
    <scope>NUCLEOTIDE SEQUENCE [LARGE SCALE GENOMIC DNA]</scope>
    <source>
        <strain evidence="4">ATCC 25592 / DSM 43247 / BCRC 13721 / JCM 3198 / KCTC 3076 / NBRC 16047 / NCTC 10667</strain>
    </source>
</reference>
<keyword evidence="2" id="KW-0812">Transmembrane</keyword>
<name>D0L465_GORB4</name>
<gene>
    <name evidence="3" type="ordered locus">Gbro_0978</name>
</gene>
<dbReference type="EMBL" id="CP001802">
    <property type="protein sequence ID" value="ACY20289.1"/>
    <property type="molecule type" value="Genomic_DNA"/>
</dbReference>
<dbReference type="STRING" id="526226.Gbro_0978"/>
<evidence type="ECO:0000313" key="4">
    <source>
        <dbReference type="Proteomes" id="UP000001219"/>
    </source>
</evidence>
<organism evidence="3 4">
    <name type="scientific">Gordonia bronchialis (strain ATCC 25592 / DSM 43247 / BCRC 13721 / JCM 3198 / KCTC 3076 / NBRC 16047 / NCTC 10667)</name>
    <name type="common">Rhodococcus bronchialis</name>
    <dbReference type="NCBI Taxonomy" id="526226"/>
    <lineage>
        <taxon>Bacteria</taxon>
        <taxon>Bacillati</taxon>
        <taxon>Actinomycetota</taxon>
        <taxon>Actinomycetes</taxon>
        <taxon>Mycobacteriales</taxon>
        <taxon>Gordoniaceae</taxon>
        <taxon>Gordonia</taxon>
    </lineage>
</organism>
<protein>
    <submittedName>
        <fullName evidence="3">Uncharacterized protein</fullName>
    </submittedName>
</protein>
<evidence type="ECO:0000256" key="2">
    <source>
        <dbReference type="SAM" id="Phobius"/>
    </source>
</evidence>
<evidence type="ECO:0000256" key="1">
    <source>
        <dbReference type="SAM" id="MobiDB-lite"/>
    </source>
</evidence>
<dbReference type="HOGENOM" id="CLU_028102_0_0_11"/>
<dbReference type="KEGG" id="gbr:Gbro_0978"/>
<evidence type="ECO:0000313" key="3">
    <source>
        <dbReference type="EMBL" id="ACY20289.1"/>
    </source>
</evidence>